<name>A1D5H6_NEOFI</name>
<evidence type="ECO:0000313" key="2">
    <source>
        <dbReference type="EMBL" id="EAW22030.1"/>
    </source>
</evidence>
<gene>
    <name evidence="2" type="ORF">NFIA_024090</name>
</gene>
<evidence type="ECO:0000256" key="1">
    <source>
        <dbReference type="SAM" id="MobiDB-lite"/>
    </source>
</evidence>
<dbReference type="Proteomes" id="UP000006702">
    <property type="component" value="Unassembled WGS sequence"/>
</dbReference>
<dbReference type="VEuPathDB" id="FungiDB:NFIA_024090"/>
<dbReference type="GeneID" id="4590574"/>
<keyword evidence="3" id="KW-1185">Reference proteome</keyword>
<accession>A1D5H6</accession>
<dbReference type="AlphaFoldDB" id="A1D5H6"/>
<dbReference type="RefSeq" id="XP_001263927.1">
    <property type="nucleotide sequence ID" value="XM_001263926.1"/>
</dbReference>
<proteinExistence type="predicted"/>
<protein>
    <submittedName>
        <fullName evidence="2">Uncharacterized protein</fullName>
    </submittedName>
</protein>
<evidence type="ECO:0000313" key="3">
    <source>
        <dbReference type="Proteomes" id="UP000006702"/>
    </source>
</evidence>
<dbReference type="HOGENOM" id="CLU_1603194_0_0_1"/>
<feature type="region of interest" description="Disordered" evidence="1">
    <location>
        <begin position="1"/>
        <end position="56"/>
    </location>
</feature>
<sequence length="166" mass="17090">MPRGGHPTNPRVGRGGGEEGNSYLPLHDRDQGPRRPVGCPSRDPPVRPLPRALASAPGVGAGRSGLHWIPLPRLHLTVALAGSRSAGVAAQTACTCRDRLALLVSPGALLPPVAALYSAPDVDRLDPLQPLGMSYPDLSLAAAAGCNLDQLLPQIPMMAAAGHGMS</sequence>
<reference evidence="3" key="1">
    <citation type="journal article" date="2008" name="PLoS Genet.">
        <title>Genomic islands in the pathogenic filamentous fungus Aspergillus fumigatus.</title>
        <authorList>
            <person name="Fedorova N.D."/>
            <person name="Khaldi N."/>
            <person name="Joardar V.S."/>
            <person name="Maiti R."/>
            <person name="Amedeo P."/>
            <person name="Anderson M.J."/>
            <person name="Crabtree J."/>
            <person name="Silva J.C."/>
            <person name="Badger J.H."/>
            <person name="Albarraq A."/>
            <person name="Angiuoli S."/>
            <person name="Bussey H."/>
            <person name="Bowyer P."/>
            <person name="Cotty P.J."/>
            <person name="Dyer P.S."/>
            <person name="Egan A."/>
            <person name="Galens K."/>
            <person name="Fraser-Liggett C.M."/>
            <person name="Haas B.J."/>
            <person name="Inman J.M."/>
            <person name="Kent R."/>
            <person name="Lemieux S."/>
            <person name="Malavazi I."/>
            <person name="Orvis J."/>
            <person name="Roemer T."/>
            <person name="Ronning C.M."/>
            <person name="Sundaram J.P."/>
            <person name="Sutton G."/>
            <person name="Turner G."/>
            <person name="Venter J.C."/>
            <person name="White O.R."/>
            <person name="Whitty B.R."/>
            <person name="Youngman P."/>
            <person name="Wolfe K.H."/>
            <person name="Goldman G.H."/>
            <person name="Wortman J.R."/>
            <person name="Jiang B."/>
            <person name="Denning D.W."/>
            <person name="Nierman W.C."/>
        </authorList>
    </citation>
    <scope>NUCLEOTIDE SEQUENCE [LARGE SCALE GENOMIC DNA]</scope>
    <source>
        <strain evidence="3">ATCC 1020 / DSM 3700 / CBS 544.65 / FGSC A1164 / JCM 1740 / NRRL 181 / WB 181</strain>
    </source>
</reference>
<dbReference type="KEGG" id="nfi:NFIA_024090"/>
<organism evidence="2 3">
    <name type="scientific">Neosartorya fischeri (strain ATCC 1020 / DSM 3700 / CBS 544.65 / FGSC A1164 / JCM 1740 / NRRL 181 / WB 181)</name>
    <name type="common">Aspergillus fischerianus</name>
    <dbReference type="NCBI Taxonomy" id="331117"/>
    <lineage>
        <taxon>Eukaryota</taxon>
        <taxon>Fungi</taxon>
        <taxon>Dikarya</taxon>
        <taxon>Ascomycota</taxon>
        <taxon>Pezizomycotina</taxon>
        <taxon>Eurotiomycetes</taxon>
        <taxon>Eurotiomycetidae</taxon>
        <taxon>Eurotiales</taxon>
        <taxon>Aspergillaceae</taxon>
        <taxon>Aspergillus</taxon>
        <taxon>Aspergillus subgen. Fumigati</taxon>
    </lineage>
</organism>
<dbReference type="EMBL" id="DS027689">
    <property type="protein sequence ID" value="EAW22030.1"/>
    <property type="molecule type" value="Genomic_DNA"/>
</dbReference>